<dbReference type="Proteomes" id="UP000075260">
    <property type="component" value="Unassembled WGS sequence"/>
</dbReference>
<comment type="caution">
    <text evidence="2">The sequence shown here is derived from an EMBL/GenBank/DDBJ whole genome shotgun (WGS) entry which is preliminary data.</text>
</comment>
<feature type="region of interest" description="Disordered" evidence="1">
    <location>
        <begin position="1"/>
        <end position="26"/>
    </location>
</feature>
<sequence>MGSDSLSASARRTAASPTSSLADAPGRGLRRRSVIGGVLGCVFGLALPACGGAPGPPARQAPPLPPLATADLTRLLPQAGLRWLVLARPREIAAVPWLIPSIAIVAPEENVARHAGATGVDLRQVREAAIASYVSGEGAAGEARLYVARHSGDPRTIERLFRRRLTGKERRALDRPDVVRVTGDIGRAPHALVLLGPDVVGVQDGGSPLRGPARVASLYALGRLKRSPTALSEGPLAALAARFGPAPVRAFAPGPFDGELARGARGLLAAATAVGAAARPSAREGIALAIAVAGDFSTSGEAASEELLLAWNELAHGSFGHLLGLDAPVEPPLATHAPDAVAIAVELNPRALARGLAAATGERIEEMLR</sequence>
<accession>A0A150QJA2</accession>
<dbReference type="AlphaFoldDB" id="A0A150QJA2"/>
<evidence type="ECO:0000313" key="3">
    <source>
        <dbReference type="Proteomes" id="UP000075260"/>
    </source>
</evidence>
<dbReference type="EMBL" id="JEMA01000596">
    <property type="protein sequence ID" value="KYF68051.1"/>
    <property type="molecule type" value="Genomic_DNA"/>
</dbReference>
<feature type="compositionally biased region" description="Low complexity" evidence="1">
    <location>
        <begin position="1"/>
        <end position="22"/>
    </location>
</feature>
<gene>
    <name evidence="2" type="ORF">BE15_24980</name>
</gene>
<organism evidence="2 3">
    <name type="scientific">Sorangium cellulosum</name>
    <name type="common">Polyangium cellulosum</name>
    <dbReference type="NCBI Taxonomy" id="56"/>
    <lineage>
        <taxon>Bacteria</taxon>
        <taxon>Pseudomonadati</taxon>
        <taxon>Myxococcota</taxon>
        <taxon>Polyangia</taxon>
        <taxon>Polyangiales</taxon>
        <taxon>Polyangiaceae</taxon>
        <taxon>Sorangium</taxon>
    </lineage>
</organism>
<evidence type="ECO:0000313" key="2">
    <source>
        <dbReference type="EMBL" id="KYF68051.1"/>
    </source>
</evidence>
<proteinExistence type="predicted"/>
<reference evidence="2 3" key="1">
    <citation type="submission" date="2014-02" db="EMBL/GenBank/DDBJ databases">
        <title>The small core and large imbalanced accessory genome model reveals a collaborative survival strategy of Sorangium cellulosum strains in nature.</title>
        <authorList>
            <person name="Han K."/>
            <person name="Peng R."/>
            <person name="Blom J."/>
            <person name="Li Y.-Z."/>
        </authorList>
    </citation>
    <scope>NUCLEOTIDE SEQUENCE [LARGE SCALE GENOMIC DNA]</scope>
    <source>
        <strain evidence="2 3">So0008-312</strain>
    </source>
</reference>
<protein>
    <submittedName>
        <fullName evidence="2">Uncharacterized protein</fullName>
    </submittedName>
</protein>
<evidence type="ECO:0000256" key="1">
    <source>
        <dbReference type="SAM" id="MobiDB-lite"/>
    </source>
</evidence>
<name>A0A150QJA2_SORCE</name>